<accession>A0AAV0AFQ4</accession>
<proteinExistence type="predicted"/>
<protein>
    <recommendedName>
        <fullName evidence="2">DUF7872 domain-containing protein</fullName>
    </recommendedName>
</protein>
<name>A0AAV0AFQ4_PHAPC</name>
<keyword evidence="1" id="KW-0732">Signal</keyword>
<evidence type="ECO:0000256" key="1">
    <source>
        <dbReference type="SAM" id="SignalP"/>
    </source>
</evidence>
<dbReference type="AlphaFoldDB" id="A0AAV0AFQ4"/>
<evidence type="ECO:0000259" key="2">
    <source>
        <dbReference type="Pfam" id="PF25278"/>
    </source>
</evidence>
<evidence type="ECO:0000313" key="3">
    <source>
        <dbReference type="EMBL" id="CAH7666782.1"/>
    </source>
</evidence>
<dbReference type="EMBL" id="CALTRL010000148">
    <property type="protein sequence ID" value="CAH7666782.1"/>
    <property type="molecule type" value="Genomic_DNA"/>
</dbReference>
<dbReference type="PANTHER" id="PTHR33339:SF1">
    <property type="entry name" value="LYSM DOMAIN-CONTAINING PROTEIN"/>
    <property type="match status" value="1"/>
</dbReference>
<comment type="caution">
    <text evidence="3">The sequence shown here is derived from an EMBL/GenBank/DDBJ whole genome shotgun (WGS) entry which is preliminary data.</text>
</comment>
<sequence>MFRVLVLAFVLAHFNFSVSKGRQLHVSSNYEISSASEGRNCTKYPLNQELWGQLNLNKYLHDYPDGQKINLLEINMTNFICAIGHPCNAGQLCSSVGAPDWYIFVATQNWNQLMNVIYNSISFGIGAIRDISPTMLQDLWPDRDMIVEATASFLALAGAFTACIPASLFPGIGVWIWVAVQGAFFTTVSEIWFYNNNIRNSPNMDSLFTKWTDFAVLLSELEDGVQEKFSNYTQRVVSSPISSEDGLYGALKDGTFLQRTQENMQFTAQDKVEQIFKLKLLNAILRAQGYYITRASDPCDSRSSKTLPEDKNILSYCGEDNVMMSIVKASGSKTKKKVFHGSLIQSKYGFSTEFLTKSAWKCQTKYGQYEYDPYKNRKFSPLDINADCLFNLPVCDCSREEIAVNRKKGMRTVTACLEAGVPVHPPPKIVR</sequence>
<feature type="domain" description="DUF7872" evidence="2">
    <location>
        <begin position="202"/>
        <end position="422"/>
    </location>
</feature>
<dbReference type="Proteomes" id="UP001153365">
    <property type="component" value="Unassembled WGS sequence"/>
</dbReference>
<dbReference type="Pfam" id="PF25278">
    <property type="entry name" value="DUF7872"/>
    <property type="match status" value="1"/>
</dbReference>
<feature type="chain" id="PRO_5043527215" description="DUF7872 domain-containing protein" evidence="1">
    <location>
        <begin position="22"/>
        <end position="431"/>
    </location>
</feature>
<reference evidence="3" key="1">
    <citation type="submission" date="2022-06" db="EMBL/GenBank/DDBJ databases">
        <authorList>
            <consortium name="SYNGENTA / RWTH Aachen University"/>
        </authorList>
    </citation>
    <scope>NUCLEOTIDE SEQUENCE</scope>
</reference>
<organism evidence="3 4">
    <name type="scientific">Phakopsora pachyrhizi</name>
    <name type="common">Asian soybean rust disease fungus</name>
    <dbReference type="NCBI Taxonomy" id="170000"/>
    <lineage>
        <taxon>Eukaryota</taxon>
        <taxon>Fungi</taxon>
        <taxon>Dikarya</taxon>
        <taxon>Basidiomycota</taxon>
        <taxon>Pucciniomycotina</taxon>
        <taxon>Pucciniomycetes</taxon>
        <taxon>Pucciniales</taxon>
        <taxon>Phakopsoraceae</taxon>
        <taxon>Phakopsora</taxon>
    </lineage>
</organism>
<feature type="signal peptide" evidence="1">
    <location>
        <begin position="1"/>
        <end position="21"/>
    </location>
</feature>
<gene>
    <name evidence="3" type="ORF">PPACK8108_LOCUS1134</name>
</gene>
<dbReference type="InterPro" id="IPR057194">
    <property type="entry name" value="DUF7872"/>
</dbReference>
<keyword evidence="4" id="KW-1185">Reference proteome</keyword>
<dbReference type="PANTHER" id="PTHR33339">
    <property type="entry name" value="LYSM DOMAIN-CONTAINING PROTEIN"/>
    <property type="match status" value="1"/>
</dbReference>
<evidence type="ECO:0000313" key="4">
    <source>
        <dbReference type="Proteomes" id="UP001153365"/>
    </source>
</evidence>